<dbReference type="EMBL" id="AMZH03016264">
    <property type="protein sequence ID" value="RRT44762.1"/>
    <property type="molecule type" value="Genomic_DNA"/>
</dbReference>
<name>A0A426XZ81_ENSVE</name>
<dbReference type="AlphaFoldDB" id="A0A426XZ81"/>
<sequence length="74" mass="8177">MYQVDAVGNSSRVCRELTEGIGSLPGWRKGVRQKKIESRQKIVGGSRKVCRETFTEGTGKLAGSTLGDHRKKTR</sequence>
<evidence type="ECO:0000313" key="2">
    <source>
        <dbReference type="Proteomes" id="UP000287651"/>
    </source>
</evidence>
<evidence type="ECO:0000313" key="1">
    <source>
        <dbReference type="EMBL" id="RRT44762.1"/>
    </source>
</evidence>
<organism evidence="1 2">
    <name type="scientific">Ensete ventricosum</name>
    <name type="common">Abyssinian banana</name>
    <name type="synonym">Musa ensete</name>
    <dbReference type="NCBI Taxonomy" id="4639"/>
    <lineage>
        <taxon>Eukaryota</taxon>
        <taxon>Viridiplantae</taxon>
        <taxon>Streptophyta</taxon>
        <taxon>Embryophyta</taxon>
        <taxon>Tracheophyta</taxon>
        <taxon>Spermatophyta</taxon>
        <taxon>Magnoliopsida</taxon>
        <taxon>Liliopsida</taxon>
        <taxon>Zingiberales</taxon>
        <taxon>Musaceae</taxon>
        <taxon>Ensete</taxon>
    </lineage>
</organism>
<proteinExistence type="predicted"/>
<reference evidence="1 2" key="1">
    <citation type="journal article" date="2014" name="Agronomy (Basel)">
        <title>A Draft Genome Sequence for Ensete ventricosum, the Drought-Tolerant Tree Against Hunger.</title>
        <authorList>
            <person name="Harrison J."/>
            <person name="Moore K.A."/>
            <person name="Paszkiewicz K."/>
            <person name="Jones T."/>
            <person name="Grant M."/>
            <person name="Ambacheew D."/>
            <person name="Muzemil S."/>
            <person name="Studholme D.J."/>
        </authorList>
    </citation>
    <scope>NUCLEOTIDE SEQUENCE [LARGE SCALE GENOMIC DNA]</scope>
</reference>
<accession>A0A426XZ81</accession>
<comment type="caution">
    <text evidence="1">The sequence shown here is derived from an EMBL/GenBank/DDBJ whole genome shotgun (WGS) entry which is preliminary data.</text>
</comment>
<gene>
    <name evidence="1" type="ORF">B296_00038187</name>
</gene>
<dbReference type="Proteomes" id="UP000287651">
    <property type="component" value="Unassembled WGS sequence"/>
</dbReference>
<protein>
    <submittedName>
        <fullName evidence="1">Uncharacterized protein</fullName>
    </submittedName>
</protein>